<comment type="caution">
    <text evidence="1">The sequence shown here is derived from an EMBL/GenBank/DDBJ whole genome shotgun (WGS) entry which is preliminary data.</text>
</comment>
<accession>A0A4Y2CPG3</accession>
<evidence type="ECO:0000313" key="2">
    <source>
        <dbReference type="Proteomes" id="UP000499080"/>
    </source>
</evidence>
<reference evidence="1 2" key="1">
    <citation type="journal article" date="2019" name="Sci. Rep.">
        <title>Orb-weaving spider Araneus ventricosus genome elucidates the spidroin gene catalogue.</title>
        <authorList>
            <person name="Kono N."/>
            <person name="Nakamura H."/>
            <person name="Ohtoshi R."/>
            <person name="Moran D.A.P."/>
            <person name="Shinohara A."/>
            <person name="Yoshida Y."/>
            <person name="Fujiwara M."/>
            <person name="Mori M."/>
            <person name="Tomita M."/>
            <person name="Arakawa K."/>
        </authorList>
    </citation>
    <scope>NUCLEOTIDE SEQUENCE [LARGE SCALE GENOMIC DNA]</scope>
</reference>
<gene>
    <name evidence="1" type="ORF">AVEN_272_1</name>
</gene>
<protein>
    <submittedName>
        <fullName evidence="1">Uncharacterized protein</fullName>
    </submittedName>
</protein>
<sequence length="102" mass="12053">MNMRSDEFGSIKRRIGRHLQETENNTLGWTDAAIVWRAPENILLPLSLQLLAFISLSIRRTSQRYFFSFSALKMDVKTQLKKEKRKWKRQLMGRRCREGIGP</sequence>
<proteinExistence type="predicted"/>
<name>A0A4Y2CPG3_ARAVE</name>
<dbReference type="AlphaFoldDB" id="A0A4Y2CPG3"/>
<dbReference type="Proteomes" id="UP000499080">
    <property type="component" value="Unassembled WGS sequence"/>
</dbReference>
<evidence type="ECO:0000313" key="1">
    <source>
        <dbReference type="EMBL" id="GBM05796.1"/>
    </source>
</evidence>
<keyword evidence="2" id="KW-1185">Reference proteome</keyword>
<organism evidence="1 2">
    <name type="scientific">Araneus ventricosus</name>
    <name type="common">Orbweaver spider</name>
    <name type="synonym">Epeira ventricosa</name>
    <dbReference type="NCBI Taxonomy" id="182803"/>
    <lineage>
        <taxon>Eukaryota</taxon>
        <taxon>Metazoa</taxon>
        <taxon>Ecdysozoa</taxon>
        <taxon>Arthropoda</taxon>
        <taxon>Chelicerata</taxon>
        <taxon>Arachnida</taxon>
        <taxon>Araneae</taxon>
        <taxon>Araneomorphae</taxon>
        <taxon>Entelegynae</taxon>
        <taxon>Araneoidea</taxon>
        <taxon>Araneidae</taxon>
        <taxon>Araneus</taxon>
    </lineage>
</organism>
<dbReference type="EMBL" id="BGPR01000219">
    <property type="protein sequence ID" value="GBM05796.1"/>
    <property type="molecule type" value="Genomic_DNA"/>
</dbReference>